<keyword evidence="1" id="KW-0482">Metalloprotease</keyword>
<keyword evidence="1" id="KW-0645">Protease</keyword>
<dbReference type="GeneID" id="55641800"/>
<comment type="function">
    <text evidence="1">Broad specificity carboxypetidase that releases amino acids sequentially from the C-terminus, including neutral, aromatic, polar and basic residues.</text>
</comment>
<dbReference type="KEGG" id="mten:GWK48_07585"/>
<keyword evidence="1 2" id="KW-0479">Metal-binding</keyword>
<comment type="cofactor">
    <cofactor evidence="2">
        <name>Zn(2+)</name>
        <dbReference type="ChEBI" id="CHEBI:29105"/>
    </cofactor>
    <text evidence="2">Binds 1 zinc ion per subunit.</text>
</comment>
<dbReference type="PIRSF" id="PIRSF006615">
    <property type="entry name" value="Zn_crbxpep_Taq"/>
    <property type="match status" value="1"/>
</dbReference>
<dbReference type="PANTHER" id="PTHR34217:SF1">
    <property type="entry name" value="CARBOXYPEPTIDASE 1"/>
    <property type="match status" value="1"/>
</dbReference>
<feature type="binding site" evidence="2">
    <location>
        <position position="257"/>
    </location>
    <ligand>
        <name>Zn(2+)</name>
        <dbReference type="ChEBI" id="CHEBI:29105"/>
        <note>catalytic</note>
    </ligand>
</feature>
<dbReference type="GO" id="GO:0006508">
    <property type="term" value="P:proteolysis"/>
    <property type="evidence" value="ECO:0007669"/>
    <property type="project" value="UniProtKB-UniRule"/>
</dbReference>
<evidence type="ECO:0000256" key="1">
    <source>
        <dbReference type="PIRNR" id="PIRNR006615"/>
    </source>
</evidence>
<proteinExistence type="inferred from homology"/>
<evidence type="ECO:0000313" key="5">
    <source>
        <dbReference type="Proteomes" id="UP000509301"/>
    </source>
</evidence>
<feature type="binding site" evidence="2">
    <location>
        <position position="287"/>
    </location>
    <ligand>
        <name>Zn(2+)</name>
        <dbReference type="ChEBI" id="CHEBI:29105"/>
        <note>catalytic</note>
    </ligand>
</feature>
<dbReference type="AlphaFoldDB" id="A0A6N0NVL5"/>
<dbReference type="PROSITE" id="PS52034">
    <property type="entry name" value="PEPTIDASE_M32"/>
    <property type="match status" value="1"/>
</dbReference>
<dbReference type="EMBL" id="CP049074">
    <property type="protein sequence ID" value="QKR00255.1"/>
    <property type="molecule type" value="Genomic_DNA"/>
</dbReference>
<dbReference type="GO" id="GO:0046872">
    <property type="term" value="F:metal ion binding"/>
    <property type="evidence" value="ECO:0007669"/>
    <property type="project" value="UniProtKB-KW"/>
</dbReference>
<keyword evidence="1 4" id="KW-0121">Carboxypeptidase</keyword>
<accession>A0A6N0NVL5</accession>
<feature type="binding site" evidence="2">
    <location>
        <position position="261"/>
    </location>
    <ligand>
        <name>Zn(2+)</name>
        <dbReference type="ChEBI" id="CHEBI:29105"/>
        <note>catalytic</note>
    </ligand>
</feature>
<dbReference type="PANTHER" id="PTHR34217">
    <property type="entry name" value="METAL-DEPENDENT CARBOXYPEPTIDASE"/>
    <property type="match status" value="1"/>
</dbReference>
<dbReference type="SUPFAM" id="SSF55486">
    <property type="entry name" value="Metalloproteases ('zincins'), catalytic domain"/>
    <property type="match status" value="1"/>
</dbReference>
<dbReference type="GO" id="GO:0004181">
    <property type="term" value="F:metallocarboxypeptidase activity"/>
    <property type="evidence" value="ECO:0007669"/>
    <property type="project" value="UniProtKB-UniRule"/>
</dbReference>
<keyword evidence="2" id="KW-0862">Zinc</keyword>
<feature type="active site" description="Proton donor/acceptor" evidence="3">
    <location>
        <position position="258"/>
    </location>
</feature>
<dbReference type="Proteomes" id="UP000509301">
    <property type="component" value="Chromosome"/>
</dbReference>
<evidence type="ECO:0000256" key="2">
    <source>
        <dbReference type="PIRSR" id="PIRSR006615-1"/>
    </source>
</evidence>
<evidence type="ECO:0000256" key="3">
    <source>
        <dbReference type="PIRSR" id="PIRSR006615-2"/>
    </source>
</evidence>
<dbReference type="CDD" id="cd06460">
    <property type="entry name" value="M32_Taq"/>
    <property type="match status" value="1"/>
</dbReference>
<gene>
    <name evidence="4" type="ORF">GWK48_07585</name>
</gene>
<dbReference type="Pfam" id="PF02074">
    <property type="entry name" value="Peptidase_M32"/>
    <property type="match status" value="1"/>
</dbReference>
<dbReference type="RefSeq" id="WP_174631056.1">
    <property type="nucleotide sequence ID" value="NZ_CP049074.1"/>
</dbReference>
<keyword evidence="5" id="KW-1185">Reference proteome</keyword>
<keyword evidence="1" id="KW-0378">Hydrolase</keyword>
<comment type="catalytic activity">
    <reaction evidence="1">
        <text>Release of a C-terminal amino acid with broad specificity, except for -Pro.</text>
        <dbReference type="EC" id="3.4.17.19"/>
    </reaction>
</comment>
<dbReference type="PRINTS" id="PR00998">
    <property type="entry name" value="CRBOXYPTASET"/>
</dbReference>
<dbReference type="Gene3D" id="1.10.1370.30">
    <property type="match status" value="1"/>
</dbReference>
<dbReference type="OrthoDB" id="7244at2157"/>
<comment type="similarity">
    <text evidence="1">Belongs to the peptidase M32 family.</text>
</comment>
<reference evidence="4 5" key="1">
    <citation type="submission" date="2020-02" db="EMBL/GenBank/DDBJ databases">
        <title>Comparative genome analysis reveals the metabolism and evolution of the thermophilic archaeal genus Metallosphaera.</title>
        <authorList>
            <person name="Jiang C."/>
        </authorList>
    </citation>
    <scope>NUCLEOTIDE SEQUENCE [LARGE SCALE GENOMIC DNA]</scope>
    <source>
        <strain evidence="4 5">Ric-A</strain>
    </source>
</reference>
<organism evidence="4 5">
    <name type="scientific">Metallosphaera tengchongensis</name>
    <dbReference type="NCBI Taxonomy" id="1532350"/>
    <lineage>
        <taxon>Archaea</taxon>
        <taxon>Thermoproteota</taxon>
        <taxon>Thermoprotei</taxon>
        <taxon>Sulfolobales</taxon>
        <taxon>Sulfolobaceae</taxon>
        <taxon>Metallosphaera</taxon>
    </lineage>
</organism>
<name>A0A6N0NVL5_9CREN</name>
<dbReference type="EC" id="3.4.17.19" evidence="1"/>
<sequence>MLQQILEKYRKVWSLNHSLSLMSWDLETYMPEQGSSLRGEAIANISTMVRELVLSLKDDVNRVDESSLDDFGKGVIRVLRRSLKFYTAVPKEITEELDRLTSKAVVVWRKSKRDSDFPSFRPYLEKIVELQRQVAEKLGYSREPYDALVDLYEEGITTQDLDRVFSYLVPNIKKVLDKVEDEGYFPSSHPLQDYKYDSSLMQRVNEEVLKILKMPTDSFRMDVSAHPFTIRISSKDVRITTRYEGVDFRNTLFSVIHESGHAMYELMVDPSYEMTPVAGGASTGIHESQSRFWENVVGRSREFVKVIYPLVKRYLNLEVDEESLFKYFNLVRPSLIRVDADEVTYNLHIALRYEIEKGLISGKLEVNDLPSLWNDFMDKYLGVRPRSDGEGVLQDIHWSQGSFGYFPTYTLGNVLSATLYHGMGDLPSRVENKDIDGIKSFLSQKICKYGAVYSPRELLAKSFGEVYNPERLVDYLERKYTS</sequence>
<protein>
    <recommendedName>
        <fullName evidence="1">Metal-dependent carboxypeptidase</fullName>
        <ecNumber evidence="1">3.4.17.19</ecNumber>
    </recommendedName>
</protein>
<evidence type="ECO:0000313" key="4">
    <source>
        <dbReference type="EMBL" id="QKR00255.1"/>
    </source>
</evidence>
<dbReference type="InterPro" id="IPR001333">
    <property type="entry name" value="Peptidase_M32_Taq"/>
</dbReference>